<name>A0A9P3GJW0_9APHY</name>
<evidence type="ECO:0000313" key="3">
    <source>
        <dbReference type="Proteomes" id="UP000703269"/>
    </source>
</evidence>
<organism evidence="2 3">
    <name type="scientific">Phanerochaete sordida</name>
    <dbReference type="NCBI Taxonomy" id="48140"/>
    <lineage>
        <taxon>Eukaryota</taxon>
        <taxon>Fungi</taxon>
        <taxon>Dikarya</taxon>
        <taxon>Basidiomycota</taxon>
        <taxon>Agaricomycotina</taxon>
        <taxon>Agaricomycetes</taxon>
        <taxon>Polyporales</taxon>
        <taxon>Phanerochaetaceae</taxon>
        <taxon>Phanerochaete</taxon>
    </lineage>
</organism>
<reference evidence="2 3" key="1">
    <citation type="submission" date="2021-08" db="EMBL/GenBank/DDBJ databases">
        <title>Draft Genome Sequence of Phanerochaete sordida strain YK-624.</title>
        <authorList>
            <person name="Mori T."/>
            <person name="Dohra H."/>
            <person name="Suzuki T."/>
            <person name="Kawagishi H."/>
            <person name="Hirai H."/>
        </authorList>
    </citation>
    <scope>NUCLEOTIDE SEQUENCE [LARGE SCALE GENOMIC DNA]</scope>
    <source>
        <strain evidence="2 3">YK-624</strain>
    </source>
</reference>
<dbReference type="EMBL" id="BPQB01000058">
    <property type="protein sequence ID" value="GJE96278.1"/>
    <property type="molecule type" value="Genomic_DNA"/>
</dbReference>
<dbReference type="Proteomes" id="UP000703269">
    <property type="component" value="Unassembled WGS sequence"/>
</dbReference>
<comment type="caution">
    <text evidence="2">The sequence shown here is derived from an EMBL/GenBank/DDBJ whole genome shotgun (WGS) entry which is preliminary data.</text>
</comment>
<proteinExistence type="predicted"/>
<feature type="region of interest" description="Disordered" evidence="1">
    <location>
        <begin position="1"/>
        <end position="59"/>
    </location>
</feature>
<dbReference type="AlphaFoldDB" id="A0A9P3GJW0"/>
<sequence length="144" mass="16218">MAPDDVDSHNGLVDTDQRDHFRPAPTSLSCQEPPSKRARVDDVSDEDEDMEAGGHPRRPWIDYSPRLDVKTKGKGLNLFEKIGAEQAAKDNPWAPFADEEEWELAHWLMTRGLSQAAIDDYLKLPIVSLRLAPRLLLLTDICVT</sequence>
<evidence type="ECO:0000313" key="2">
    <source>
        <dbReference type="EMBL" id="GJE96278.1"/>
    </source>
</evidence>
<dbReference type="OrthoDB" id="2803297at2759"/>
<accession>A0A9P3GJW0</accession>
<keyword evidence="3" id="KW-1185">Reference proteome</keyword>
<gene>
    <name evidence="2" type="ORF">PsYK624_124720</name>
</gene>
<evidence type="ECO:0000256" key="1">
    <source>
        <dbReference type="SAM" id="MobiDB-lite"/>
    </source>
</evidence>
<protein>
    <submittedName>
        <fullName evidence="2">Uncharacterized protein</fullName>
    </submittedName>
</protein>